<evidence type="ECO:0000313" key="18">
    <source>
        <dbReference type="Proteomes" id="UP000245884"/>
    </source>
</evidence>
<dbReference type="STRING" id="1569628.A0A316UQ52"/>
<dbReference type="FunFam" id="3.40.50.620:FF:000037">
    <property type="entry name" value="Glutamine--tRNA ligase cytoplasmic"/>
    <property type="match status" value="1"/>
</dbReference>
<feature type="compositionally biased region" description="Basic and acidic residues" evidence="13">
    <location>
        <begin position="804"/>
        <end position="826"/>
    </location>
</feature>
<evidence type="ECO:0000256" key="13">
    <source>
        <dbReference type="SAM" id="MobiDB-lite"/>
    </source>
</evidence>
<dbReference type="Proteomes" id="UP000245884">
    <property type="component" value="Unassembled WGS sequence"/>
</dbReference>
<dbReference type="InterPro" id="IPR020056">
    <property type="entry name" value="Rbsml_bL25/Gln-tRNA_synth_N"/>
</dbReference>
<dbReference type="InterPro" id="IPR036282">
    <property type="entry name" value="Glutathione-S-Trfase_C_sf"/>
</dbReference>
<dbReference type="NCBIfam" id="TIGR00463">
    <property type="entry name" value="gltX_arch"/>
    <property type="match status" value="1"/>
</dbReference>
<feature type="domain" description="Glutamyl/glutaminyl-tRNA synthetase class Ib catalytic" evidence="14">
    <location>
        <begin position="224"/>
        <end position="528"/>
    </location>
</feature>
<dbReference type="OrthoDB" id="10250478at2759"/>
<dbReference type="RefSeq" id="XP_025362041.1">
    <property type="nucleotide sequence ID" value="XM_025506241.1"/>
</dbReference>
<dbReference type="CDD" id="cd00807">
    <property type="entry name" value="GlnRS_core"/>
    <property type="match status" value="1"/>
</dbReference>
<dbReference type="PRINTS" id="PR00987">
    <property type="entry name" value="TRNASYNTHGLU"/>
</dbReference>
<evidence type="ECO:0000259" key="16">
    <source>
        <dbReference type="Pfam" id="PF20974"/>
    </source>
</evidence>
<feature type="region of interest" description="Disordered" evidence="13">
    <location>
        <begin position="857"/>
        <end position="876"/>
    </location>
</feature>
<dbReference type="Gene3D" id="2.40.240.10">
    <property type="entry name" value="Ribosomal Protein L25, Chain P"/>
    <property type="match status" value="2"/>
</dbReference>
<dbReference type="InterPro" id="IPR049437">
    <property type="entry name" value="tRNA-synt_1c_C2"/>
</dbReference>
<dbReference type="InterPro" id="IPR014729">
    <property type="entry name" value="Rossmann-like_a/b/a_fold"/>
</dbReference>
<dbReference type="Gene3D" id="1.20.1050.130">
    <property type="match status" value="1"/>
</dbReference>
<comment type="similarity">
    <text evidence="2">Belongs to the class-I aminoacyl-tRNA synthetase family. Glutamate--tRNA ligase type 2 subfamily.</text>
</comment>
<evidence type="ECO:0000256" key="9">
    <source>
        <dbReference type="ARBA" id="ARBA00023146"/>
    </source>
</evidence>
<dbReference type="GO" id="GO:0004818">
    <property type="term" value="F:glutamate-tRNA ligase activity"/>
    <property type="evidence" value="ECO:0007669"/>
    <property type="project" value="UniProtKB-EC"/>
</dbReference>
<dbReference type="Pfam" id="PF00749">
    <property type="entry name" value="tRNA-synt_1c"/>
    <property type="match status" value="1"/>
</dbReference>
<dbReference type="GeneID" id="37028064"/>
<dbReference type="PROSITE" id="PS00178">
    <property type="entry name" value="AA_TRNA_LIGASE_I"/>
    <property type="match status" value="1"/>
</dbReference>
<evidence type="ECO:0000256" key="5">
    <source>
        <dbReference type="ARBA" id="ARBA00022598"/>
    </source>
</evidence>
<evidence type="ECO:0000256" key="3">
    <source>
        <dbReference type="ARBA" id="ARBA00012835"/>
    </source>
</evidence>
<feature type="compositionally biased region" description="Basic and acidic residues" evidence="13">
    <location>
        <begin position="785"/>
        <end position="794"/>
    </location>
</feature>
<dbReference type="GO" id="GO:0005524">
    <property type="term" value="F:ATP binding"/>
    <property type="evidence" value="ECO:0007669"/>
    <property type="project" value="UniProtKB-KW"/>
</dbReference>
<evidence type="ECO:0000256" key="12">
    <source>
        <dbReference type="RuleBase" id="RU363037"/>
    </source>
</evidence>
<evidence type="ECO:0000256" key="10">
    <source>
        <dbReference type="ARBA" id="ARBA00030865"/>
    </source>
</evidence>
<evidence type="ECO:0000256" key="11">
    <source>
        <dbReference type="ARBA" id="ARBA00048351"/>
    </source>
</evidence>
<dbReference type="SUPFAM" id="SSF47616">
    <property type="entry name" value="GST C-terminal domain-like"/>
    <property type="match status" value="1"/>
</dbReference>
<sequence>MPTTIKLDPQTKNATEALLPLAIVDSLASTAGQAQQPITIEWEKGAANSVVLEAGEAAQPVNGLADVAQWLVNSYASTGIAGSDSVQSKEASGYLQKAISLASLPFPAALEEANALDDRLALRTFLVGQTVTIADLAIWAGIRGCFPLLAIFKKGTHVHLARWFAHMEVVCKPAYDGFNEAKRAKPTAAAAAGGEEAGKKAGKASEPTQAKSFDIFLPSAKEGQVVTRFPPEPSGYLHLGHTKAAILNQYFARSYKGRLIVRFDDTNPSKEKSEFQDAIIEDLALLGIRPDQTTFTSDYFDVLYQHVVQLIKQGDAYADDTEQEEMRAQRMDGLPSKRRDLSVEDTLARFAEMTSASAEGRRWCLRAKMSVDDPNKALRDPVIYRCNPDVVHHRTGTKYKVYPTYDFACPIVDSLEGITHALRTNEYRDRNPQYAWFLQKLNLRNVEIWDFGRLNFQYTLLSKRKLTWFVDNGKVTGWDDPRFPTVRGIRRRGMTIEALQQFILATGPSQQIINMEWDQIWTLNKRIIDPIVPRFTAVDEAGKVKCTIEGAGPAHEKAVPKHKKNLEIGNKTTVYDSTIWVEQEDAKSFADNEEITLMDWGNVFVRSKELDPATGAVKSLKLEAHFDGDFKKTKKKVHWLADSATRPLIPVTLLDFDYLITKPKLEEEDKFEDFVTPQTIFSTQALADANVAEQLKEGDRMQFERKGYYILDKINGESGKREFVKIPDGKVEASRSKAATAAAAAADGGKSAAAGEVEERKRKAKAEREAKKAKGALAAAAGAGSKKEGKKASKEAAAAVVASRDSKEEAKEVRKENKAAAKEGKQPDAGSFPELVDGAAAGKTNMYAMRPIVGDLQQEDGGNKVSGMYSMRSIHQ</sequence>
<proteinExistence type="inferred from homology"/>
<evidence type="ECO:0000259" key="14">
    <source>
        <dbReference type="Pfam" id="PF00749"/>
    </source>
</evidence>
<evidence type="ECO:0000259" key="15">
    <source>
        <dbReference type="Pfam" id="PF03950"/>
    </source>
</evidence>
<organism evidence="17 18">
    <name type="scientific">Jaminaea rosea</name>
    <dbReference type="NCBI Taxonomy" id="1569628"/>
    <lineage>
        <taxon>Eukaryota</taxon>
        <taxon>Fungi</taxon>
        <taxon>Dikarya</taxon>
        <taxon>Basidiomycota</taxon>
        <taxon>Ustilaginomycotina</taxon>
        <taxon>Exobasidiomycetes</taxon>
        <taxon>Microstromatales</taxon>
        <taxon>Microstromatales incertae sedis</taxon>
        <taxon>Jaminaea</taxon>
    </lineage>
</organism>
<dbReference type="PANTHER" id="PTHR43097">
    <property type="entry name" value="GLUTAMINE-TRNA LIGASE"/>
    <property type="match status" value="1"/>
</dbReference>
<dbReference type="InterPro" id="IPR001412">
    <property type="entry name" value="aa-tRNA-synth_I_CS"/>
</dbReference>
<dbReference type="Pfam" id="PF20974">
    <property type="entry name" value="tRNA-synt_1c_C2"/>
    <property type="match status" value="1"/>
</dbReference>
<dbReference type="InterPro" id="IPR004526">
    <property type="entry name" value="Glu-tRNA-synth_arc/euk"/>
</dbReference>
<evidence type="ECO:0000256" key="1">
    <source>
        <dbReference type="ARBA" id="ARBA00004496"/>
    </source>
</evidence>
<dbReference type="GO" id="GO:0005829">
    <property type="term" value="C:cytosol"/>
    <property type="evidence" value="ECO:0007669"/>
    <property type="project" value="TreeGrafter"/>
</dbReference>
<dbReference type="GO" id="GO:0006424">
    <property type="term" value="P:glutamyl-tRNA aminoacylation"/>
    <property type="evidence" value="ECO:0007669"/>
    <property type="project" value="InterPro"/>
</dbReference>
<dbReference type="SUPFAM" id="SSF50715">
    <property type="entry name" value="Ribosomal protein L25-like"/>
    <property type="match status" value="1"/>
</dbReference>
<dbReference type="InterPro" id="IPR020058">
    <property type="entry name" value="Glu/Gln-tRNA-synth_Ib_cat-dom"/>
</dbReference>
<accession>A0A316UQ52</accession>
<name>A0A316UQ52_9BASI</name>
<keyword evidence="9 12" id="KW-0030">Aminoacyl-tRNA synthetase</keyword>
<keyword evidence="7 12" id="KW-0067">ATP-binding</keyword>
<dbReference type="InterPro" id="IPR050132">
    <property type="entry name" value="Gln/Glu-tRNA_Ligase"/>
</dbReference>
<evidence type="ECO:0000256" key="8">
    <source>
        <dbReference type="ARBA" id="ARBA00022917"/>
    </source>
</evidence>
<comment type="catalytic activity">
    <reaction evidence="11">
        <text>tRNA(Glu) + L-glutamate + ATP = L-glutamyl-tRNA(Glu) + AMP + diphosphate</text>
        <dbReference type="Rhea" id="RHEA:23540"/>
        <dbReference type="Rhea" id="RHEA-COMP:9663"/>
        <dbReference type="Rhea" id="RHEA-COMP:9680"/>
        <dbReference type="ChEBI" id="CHEBI:29985"/>
        <dbReference type="ChEBI" id="CHEBI:30616"/>
        <dbReference type="ChEBI" id="CHEBI:33019"/>
        <dbReference type="ChEBI" id="CHEBI:78442"/>
        <dbReference type="ChEBI" id="CHEBI:78520"/>
        <dbReference type="ChEBI" id="CHEBI:456215"/>
        <dbReference type="EC" id="6.1.1.17"/>
    </reaction>
</comment>
<protein>
    <recommendedName>
        <fullName evidence="3">glutamate--tRNA ligase</fullName>
        <ecNumber evidence="3">6.1.1.17</ecNumber>
    </recommendedName>
    <alternativeName>
        <fullName evidence="10">Glutamyl-tRNA synthetase</fullName>
    </alternativeName>
</protein>
<gene>
    <name evidence="17" type="ORF">BDZ90DRAFT_232400</name>
</gene>
<keyword evidence="5 12" id="KW-0436">Ligase</keyword>
<keyword evidence="4" id="KW-0963">Cytoplasm</keyword>
<evidence type="ECO:0000256" key="4">
    <source>
        <dbReference type="ARBA" id="ARBA00022490"/>
    </source>
</evidence>
<dbReference type="InterPro" id="IPR020059">
    <property type="entry name" value="Glu/Gln-tRNA-synth_Ib_codon-bd"/>
</dbReference>
<dbReference type="InterPro" id="IPR000924">
    <property type="entry name" value="Glu/Gln-tRNA-synth"/>
</dbReference>
<feature type="domain" description="tRNA synthetases class I (E and Q) anti-codon binding" evidence="16">
    <location>
        <begin position="636"/>
        <end position="712"/>
    </location>
</feature>
<evidence type="ECO:0000256" key="2">
    <source>
        <dbReference type="ARBA" id="ARBA00008927"/>
    </source>
</evidence>
<keyword evidence="8 12" id="KW-0648">Protein biosynthesis</keyword>
<dbReference type="Pfam" id="PF03950">
    <property type="entry name" value="tRNA-synt_1c_C"/>
    <property type="match status" value="1"/>
</dbReference>
<dbReference type="SUPFAM" id="SSF52374">
    <property type="entry name" value="Nucleotidylyl transferase"/>
    <property type="match status" value="1"/>
</dbReference>
<feature type="region of interest" description="Disordered" evidence="13">
    <location>
        <begin position="776"/>
        <end position="836"/>
    </location>
</feature>
<dbReference type="GO" id="GO:0017102">
    <property type="term" value="C:methionyl glutamyl tRNA synthetase complex"/>
    <property type="evidence" value="ECO:0007669"/>
    <property type="project" value="TreeGrafter"/>
</dbReference>
<evidence type="ECO:0000256" key="6">
    <source>
        <dbReference type="ARBA" id="ARBA00022741"/>
    </source>
</evidence>
<dbReference type="EMBL" id="KZ819668">
    <property type="protein sequence ID" value="PWN27429.1"/>
    <property type="molecule type" value="Genomic_DNA"/>
</dbReference>
<dbReference type="HAMAP" id="MF_02076">
    <property type="entry name" value="Glu_tRNA_synth_type2"/>
    <property type="match status" value="1"/>
</dbReference>
<dbReference type="Gene3D" id="3.40.50.620">
    <property type="entry name" value="HUPs"/>
    <property type="match status" value="1"/>
</dbReference>
<keyword evidence="18" id="KW-1185">Reference proteome</keyword>
<comment type="subcellular location">
    <subcellularLocation>
        <location evidence="1">Cytoplasm</location>
    </subcellularLocation>
</comment>
<feature type="domain" description="Glutamyl/glutaminyl-tRNA synthetase class Ib anti-codon binding" evidence="15">
    <location>
        <begin position="533"/>
        <end position="623"/>
    </location>
</feature>
<evidence type="ECO:0000256" key="7">
    <source>
        <dbReference type="ARBA" id="ARBA00022840"/>
    </source>
</evidence>
<dbReference type="InterPro" id="IPR011035">
    <property type="entry name" value="Ribosomal_bL25/Gln-tRNA_synth"/>
</dbReference>
<evidence type="ECO:0000313" key="17">
    <source>
        <dbReference type="EMBL" id="PWN27429.1"/>
    </source>
</evidence>
<dbReference type="FunFam" id="2.40.240.10:FF:000004">
    <property type="entry name" value="Glutamyl-tRNA synthetase, cytoplasmic"/>
    <property type="match status" value="1"/>
</dbReference>
<reference evidence="17 18" key="1">
    <citation type="journal article" date="2018" name="Mol. Biol. Evol.">
        <title>Broad Genomic Sampling Reveals a Smut Pathogenic Ancestry of the Fungal Clade Ustilaginomycotina.</title>
        <authorList>
            <person name="Kijpornyongpan T."/>
            <person name="Mondo S.J."/>
            <person name="Barry K."/>
            <person name="Sandor L."/>
            <person name="Lee J."/>
            <person name="Lipzen A."/>
            <person name="Pangilinan J."/>
            <person name="LaButti K."/>
            <person name="Hainaut M."/>
            <person name="Henrissat B."/>
            <person name="Grigoriev I.V."/>
            <person name="Spatafora J.W."/>
            <person name="Aime M.C."/>
        </authorList>
    </citation>
    <scope>NUCLEOTIDE SEQUENCE [LARGE SCALE GENOMIC DNA]</scope>
    <source>
        <strain evidence="17 18">MCA 5214</strain>
    </source>
</reference>
<dbReference type="EC" id="6.1.1.17" evidence="3"/>
<keyword evidence="6 12" id="KW-0547">Nucleotide-binding</keyword>
<dbReference type="PANTHER" id="PTHR43097:SF5">
    <property type="entry name" value="GLUTAMATE--TRNA LIGASE"/>
    <property type="match status" value="1"/>
</dbReference>
<dbReference type="AlphaFoldDB" id="A0A316UQ52"/>